<evidence type="ECO:0000313" key="3">
    <source>
        <dbReference type="EMBL" id="KRM93540.1"/>
    </source>
</evidence>
<gene>
    <name evidence="3" type="ORF">FC56_GL000253</name>
</gene>
<dbReference type="PATRIC" id="fig|1423802.4.peg.258"/>
<reference evidence="3 4" key="1">
    <citation type="journal article" date="2015" name="Genome Announc.">
        <title>Expanding the biotechnology potential of lactobacilli through comparative genomics of 213 strains and associated genera.</title>
        <authorList>
            <person name="Sun Z."/>
            <person name="Harris H.M."/>
            <person name="McCann A."/>
            <person name="Guo C."/>
            <person name="Argimon S."/>
            <person name="Zhang W."/>
            <person name="Yang X."/>
            <person name="Jeffery I.B."/>
            <person name="Cooney J.C."/>
            <person name="Kagawa T.F."/>
            <person name="Liu W."/>
            <person name="Song Y."/>
            <person name="Salvetti E."/>
            <person name="Wrobel A."/>
            <person name="Rasinkangas P."/>
            <person name="Parkhill J."/>
            <person name="Rea M.C."/>
            <person name="O'Sullivan O."/>
            <person name="Ritari J."/>
            <person name="Douillard F.P."/>
            <person name="Paul Ross R."/>
            <person name="Yang R."/>
            <person name="Briner A.E."/>
            <person name="Felis G.E."/>
            <person name="de Vos W.M."/>
            <person name="Barrangou R."/>
            <person name="Klaenhammer T.R."/>
            <person name="Caufield P.W."/>
            <person name="Cui Y."/>
            <person name="Zhang H."/>
            <person name="O'Toole P.W."/>
        </authorList>
    </citation>
    <scope>NUCLEOTIDE SEQUENCE [LARGE SCALE GENOMIC DNA]</scope>
    <source>
        <strain evidence="3 4">DSM 24302</strain>
    </source>
</reference>
<feature type="compositionally biased region" description="Polar residues" evidence="1">
    <location>
        <begin position="11"/>
        <end position="33"/>
    </location>
</feature>
<dbReference type="NCBIfam" id="TIGR02220">
    <property type="entry name" value="phg_TIGR02220"/>
    <property type="match status" value="1"/>
</dbReference>
<accession>A0A0R2CV36</accession>
<keyword evidence="4" id="KW-1185">Reference proteome</keyword>
<feature type="region of interest" description="Disordered" evidence="1">
    <location>
        <begin position="1"/>
        <end position="67"/>
    </location>
</feature>
<dbReference type="Proteomes" id="UP000051256">
    <property type="component" value="Unassembled WGS sequence"/>
</dbReference>
<feature type="domain" description="Phage conserved hypothetical protein C-terminal" evidence="2">
    <location>
        <begin position="73"/>
        <end position="146"/>
    </location>
</feature>
<dbReference type="InterPro" id="IPR011741">
    <property type="entry name" value="Phg_2220_C"/>
</dbReference>
<dbReference type="EMBL" id="AYZR01000008">
    <property type="protein sequence ID" value="KRM93540.1"/>
    <property type="molecule type" value="Genomic_DNA"/>
</dbReference>
<dbReference type="Pfam" id="PF09524">
    <property type="entry name" value="Phg_2220_C"/>
    <property type="match status" value="1"/>
</dbReference>
<dbReference type="STRING" id="1423802.FC56_GL000253"/>
<organism evidence="3 4">
    <name type="scientific">Lentilactobacillus senioris DSM 24302 = JCM 17472</name>
    <dbReference type="NCBI Taxonomy" id="1423802"/>
    <lineage>
        <taxon>Bacteria</taxon>
        <taxon>Bacillati</taxon>
        <taxon>Bacillota</taxon>
        <taxon>Bacilli</taxon>
        <taxon>Lactobacillales</taxon>
        <taxon>Lactobacillaceae</taxon>
        <taxon>Lentilactobacillus</taxon>
    </lineage>
</organism>
<protein>
    <recommendedName>
        <fullName evidence="2">Phage conserved hypothetical protein C-terminal domain-containing protein</fullName>
    </recommendedName>
</protein>
<proteinExistence type="predicted"/>
<sequence length="160" mass="18450">MFEAIDDSEADNQLNNSSTTVQHQLNSSSTTVQHKQELKELREVEESKKKDIVEQPPEPDPETQKRNAITQQVIDYLNKQTGKGFSGKSKDARKLISGRLSEGRTLEDFKTVIDNKVEDWLNDDEMVKYLQPSTLFRPSNFEKYLNQKPVNSTEKGWFDL</sequence>
<feature type="compositionally biased region" description="Acidic residues" evidence="1">
    <location>
        <begin position="1"/>
        <end position="10"/>
    </location>
</feature>
<feature type="compositionally biased region" description="Basic and acidic residues" evidence="1">
    <location>
        <begin position="34"/>
        <end position="53"/>
    </location>
</feature>
<name>A0A0R2CV36_9LACO</name>
<evidence type="ECO:0000256" key="1">
    <source>
        <dbReference type="SAM" id="MobiDB-lite"/>
    </source>
</evidence>
<evidence type="ECO:0000259" key="2">
    <source>
        <dbReference type="Pfam" id="PF09524"/>
    </source>
</evidence>
<dbReference type="AlphaFoldDB" id="A0A0R2CV36"/>
<comment type="caution">
    <text evidence="3">The sequence shown here is derived from an EMBL/GenBank/DDBJ whole genome shotgun (WGS) entry which is preliminary data.</text>
</comment>
<evidence type="ECO:0000313" key="4">
    <source>
        <dbReference type="Proteomes" id="UP000051256"/>
    </source>
</evidence>